<accession>A0A8A3PP76</accession>
<organism evidence="4 5">
    <name type="scientific">Monilinia vaccinii-corymbosi</name>
    <dbReference type="NCBI Taxonomy" id="61207"/>
    <lineage>
        <taxon>Eukaryota</taxon>
        <taxon>Fungi</taxon>
        <taxon>Dikarya</taxon>
        <taxon>Ascomycota</taxon>
        <taxon>Pezizomycotina</taxon>
        <taxon>Leotiomycetes</taxon>
        <taxon>Helotiales</taxon>
        <taxon>Sclerotiniaceae</taxon>
        <taxon>Monilinia</taxon>
    </lineage>
</organism>
<dbReference type="PANTHER" id="PTHR12203:SF22">
    <property type="entry name" value="CAPSULE ASSOCIATED PROTEIN"/>
    <property type="match status" value="1"/>
</dbReference>
<feature type="compositionally biased region" description="Low complexity" evidence="1">
    <location>
        <begin position="645"/>
        <end position="654"/>
    </location>
</feature>
<evidence type="ECO:0000256" key="1">
    <source>
        <dbReference type="SAM" id="MobiDB-lite"/>
    </source>
</evidence>
<sequence length="711" mass="80913">MALDRGQRRFFLFLVMTGLVILLFNLSMLSGTDMRSNVKNVPIPGLKNKPESGSSGSPLSHQDQEVVGDIADQHPIATLMKEADEAFRKYDENRSKTFKETVAKYRRKYGRHPPPKFVEWYKYARDMNVYNIDDFEQIMDDLRPLWGVDPAILRSQAAHLHENKNDGISGLHIRSGKVWKLSNANWRAEIMQRMIAPYVKHLPDMDIAMNRLDQPRLVVPWDDLQALLANETASRLMLPDAVAQFTPNMTGLWRDGATLFHEGETEPLLKEPEWFRAPGEQYMRIAKESCPPESHARNPQSHQSAAEASYKSPDGGFITNFNLSSDLCTVGPEIQEKHGFLYASSTVTASKLPLPVFGECKVNINNDILFPANKYYDYVDERYAYDSTGDVSWDDKADSMIWRGVTSGGTNTAETWKNMHRQRLVLLTNGTLVKDTNVTIMAMDPDNAGAYKPYENFQPSEFATKYTDVGFTEPASCVPNCDFYNDVWTYKSPVSLTNQFKSKFLIDVDGHSFSGRWHAFLKSKGLGIKSTIFREWHDSRLFPWRHFVPLDNRYDDLYSILTYFIGLGDATLKGKDGKPYVQRHDFEARKLGRQGKEWANKVLRKEDIEVSLSNPPPPSHPISSHLKWVERKKGNSPRMAQNRYTPSDSSSNTPASSMIIAIASATRAMEASWTDTMFRIRWLRVSCMVRITPLGRTGAATSSFILIMMFK</sequence>
<keyword evidence="2" id="KW-1133">Transmembrane helix</keyword>
<dbReference type="SMART" id="SM00672">
    <property type="entry name" value="CAP10"/>
    <property type="match status" value="1"/>
</dbReference>
<keyword evidence="2" id="KW-0472">Membrane</keyword>
<dbReference type="InterPro" id="IPR006598">
    <property type="entry name" value="CAP10"/>
</dbReference>
<feature type="region of interest" description="Disordered" evidence="1">
    <location>
        <begin position="289"/>
        <end position="310"/>
    </location>
</feature>
<feature type="region of interest" description="Disordered" evidence="1">
    <location>
        <begin position="635"/>
        <end position="654"/>
    </location>
</feature>
<keyword evidence="5" id="KW-1185">Reference proteome</keyword>
<dbReference type="EMBL" id="CP063412">
    <property type="protein sequence ID" value="QSZ37292.1"/>
    <property type="molecule type" value="Genomic_DNA"/>
</dbReference>
<feature type="domain" description="Glycosyl transferase CAP10" evidence="3">
    <location>
        <begin position="311"/>
        <end position="598"/>
    </location>
</feature>
<name>A0A8A3PP76_9HELO</name>
<dbReference type="Pfam" id="PF05686">
    <property type="entry name" value="Glyco_transf_90"/>
    <property type="match status" value="1"/>
</dbReference>
<reference evidence="4" key="1">
    <citation type="submission" date="2020-10" db="EMBL/GenBank/DDBJ databases">
        <title>Genome Sequence of Monilinia vaccinii-corymbosi Sheds Light on Mummy Berry Disease Infection of Blueberry and Mating Type.</title>
        <authorList>
            <person name="Yow A.G."/>
            <person name="Zhang Y."/>
            <person name="Bansal K."/>
            <person name="Eacker S.M."/>
            <person name="Sullivan S."/>
            <person name="Liachko I."/>
            <person name="Cubeta M.A."/>
            <person name="Rollins J.A."/>
            <person name="Ashrafi H."/>
        </authorList>
    </citation>
    <scope>NUCLEOTIDE SEQUENCE</scope>
    <source>
        <strain evidence="4">RL-1</strain>
    </source>
</reference>
<feature type="transmembrane region" description="Helical" evidence="2">
    <location>
        <begin position="12"/>
        <end position="31"/>
    </location>
</feature>
<protein>
    <recommendedName>
        <fullName evidence="3">Glycosyl transferase CAP10 domain-containing protein</fullName>
    </recommendedName>
</protein>
<evidence type="ECO:0000313" key="5">
    <source>
        <dbReference type="Proteomes" id="UP000672032"/>
    </source>
</evidence>
<feature type="region of interest" description="Disordered" evidence="1">
    <location>
        <begin position="41"/>
        <end position="62"/>
    </location>
</feature>
<dbReference type="Proteomes" id="UP000672032">
    <property type="component" value="Chromosome 8"/>
</dbReference>
<feature type="compositionally biased region" description="Polar residues" evidence="1">
    <location>
        <begin position="297"/>
        <end position="306"/>
    </location>
</feature>
<evidence type="ECO:0000256" key="2">
    <source>
        <dbReference type="SAM" id="Phobius"/>
    </source>
</evidence>
<dbReference type="PANTHER" id="PTHR12203">
    <property type="entry name" value="KDEL LYS-ASP-GLU-LEU CONTAINING - RELATED"/>
    <property type="match status" value="1"/>
</dbReference>
<gene>
    <name evidence="4" type="ORF">DSL72_009386</name>
</gene>
<evidence type="ECO:0000313" key="4">
    <source>
        <dbReference type="EMBL" id="QSZ37292.1"/>
    </source>
</evidence>
<dbReference type="AlphaFoldDB" id="A0A8A3PP76"/>
<dbReference type="OrthoDB" id="541052at2759"/>
<keyword evidence="2" id="KW-0812">Transmembrane</keyword>
<feature type="compositionally biased region" description="Polar residues" evidence="1">
    <location>
        <begin position="51"/>
        <end position="61"/>
    </location>
</feature>
<proteinExistence type="predicted"/>
<dbReference type="InterPro" id="IPR051091">
    <property type="entry name" value="O-Glucosyltr/Glycosyltrsf_90"/>
</dbReference>
<evidence type="ECO:0000259" key="3">
    <source>
        <dbReference type="SMART" id="SM00672"/>
    </source>
</evidence>